<dbReference type="SFLD" id="SFLDS00019">
    <property type="entry name" value="Glutathione_Transferase_(cytos"/>
    <property type="match status" value="1"/>
</dbReference>
<dbReference type="PROSITE" id="PS50404">
    <property type="entry name" value="GST_NTER"/>
    <property type="match status" value="1"/>
</dbReference>
<gene>
    <name evidence="3" type="ORF">GR170_22550</name>
</gene>
<dbReference type="InterPro" id="IPR004045">
    <property type="entry name" value="Glutathione_S-Trfase_N"/>
</dbReference>
<evidence type="ECO:0000313" key="4">
    <source>
        <dbReference type="Proteomes" id="UP000477911"/>
    </source>
</evidence>
<dbReference type="PANTHER" id="PTHR44051:SF2">
    <property type="entry name" value="HYPOTHETICAL GLUTATHIONE S-TRANSFERASE LIKE PROTEIN"/>
    <property type="match status" value="1"/>
</dbReference>
<dbReference type="InterPro" id="IPR010987">
    <property type="entry name" value="Glutathione-S-Trfase_C-like"/>
</dbReference>
<keyword evidence="3" id="KW-0808">Transferase</keyword>
<dbReference type="Proteomes" id="UP000477911">
    <property type="component" value="Unassembled WGS sequence"/>
</dbReference>
<dbReference type="SUPFAM" id="SSF52833">
    <property type="entry name" value="Thioredoxin-like"/>
    <property type="match status" value="1"/>
</dbReference>
<dbReference type="InterPro" id="IPR040079">
    <property type="entry name" value="Glutathione_S-Trfase"/>
</dbReference>
<evidence type="ECO:0000259" key="1">
    <source>
        <dbReference type="PROSITE" id="PS50404"/>
    </source>
</evidence>
<dbReference type="EMBL" id="WUMU01000032">
    <property type="protein sequence ID" value="MXN20619.1"/>
    <property type="molecule type" value="Genomic_DNA"/>
</dbReference>
<accession>A0A6L7G9H5</accession>
<feature type="domain" description="GST C-terminal" evidence="2">
    <location>
        <begin position="81"/>
        <end position="209"/>
    </location>
</feature>
<sequence>MKLYDWVLSPDCYKARLLAALTGQSLTTVATDVFPGKDHLTPAFRDMNPRATLPVLVAGDLVLTEVPAILIYLGGDWGGDNATERARQAEWLTFSQRLAGTLGLARRIDMMDAPGDLAQAQRDGTRLLRQLEARLFDRQTLGHAFLTGPAPTLADIACFPDVMLAPDGGVSLAPYAAIRAWSRAIRSLPGFIEMPGIPRLHELSPEPGA</sequence>
<evidence type="ECO:0000313" key="3">
    <source>
        <dbReference type="EMBL" id="MXN20619.1"/>
    </source>
</evidence>
<dbReference type="PANTHER" id="PTHR44051">
    <property type="entry name" value="GLUTATHIONE S-TRANSFERASE-RELATED"/>
    <property type="match status" value="1"/>
</dbReference>
<comment type="caution">
    <text evidence="3">The sequence shown here is derived from an EMBL/GenBank/DDBJ whole genome shotgun (WGS) entry which is preliminary data.</text>
</comment>
<dbReference type="AlphaFoldDB" id="A0A6L7G9H5"/>
<dbReference type="InterPro" id="IPR036282">
    <property type="entry name" value="Glutathione-S-Trfase_C_sf"/>
</dbReference>
<dbReference type="Gene3D" id="1.20.1050.10">
    <property type="match status" value="1"/>
</dbReference>
<protein>
    <submittedName>
        <fullName evidence="3">Glutathione S-transferase family protein</fullName>
    </submittedName>
</protein>
<reference evidence="3 4" key="1">
    <citation type="submission" date="2019-12" db="EMBL/GenBank/DDBJ databases">
        <authorList>
            <person name="Li M."/>
        </authorList>
    </citation>
    <scope>NUCLEOTIDE SEQUENCE [LARGE SCALE GENOMIC DNA]</scope>
    <source>
        <strain evidence="3 4">GBMRC 2024</strain>
    </source>
</reference>
<keyword evidence="4" id="KW-1185">Reference proteome</keyword>
<dbReference type="GO" id="GO:0016740">
    <property type="term" value="F:transferase activity"/>
    <property type="evidence" value="ECO:0007669"/>
    <property type="project" value="UniProtKB-KW"/>
</dbReference>
<dbReference type="Gene3D" id="3.40.30.10">
    <property type="entry name" value="Glutaredoxin"/>
    <property type="match status" value="1"/>
</dbReference>
<proteinExistence type="predicted"/>
<dbReference type="PROSITE" id="PS50405">
    <property type="entry name" value="GST_CTER"/>
    <property type="match status" value="1"/>
</dbReference>
<dbReference type="RefSeq" id="WP_160896741.1">
    <property type="nucleotide sequence ID" value="NZ_WUMU01000032.1"/>
</dbReference>
<dbReference type="InterPro" id="IPR036249">
    <property type="entry name" value="Thioredoxin-like_sf"/>
</dbReference>
<evidence type="ECO:0000259" key="2">
    <source>
        <dbReference type="PROSITE" id="PS50405"/>
    </source>
</evidence>
<dbReference type="SUPFAM" id="SSF47616">
    <property type="entry name" value="GST C-terminal domain-like"/>
    <property type="match status" value="1"/>
</dbReference>
<organism evidence="3 4">
    <name type="scientific">Pseudooceanicola albus</name>
    <dbReference type="NCBI Taxonomy" id="2692189"/>
    <lineage>
        <taxon>Bacteria</taxon>
        <taxon>Pseudomonadati</taxon>
        <taxon>Pseudomonadota</taxon>
        <taxon>Alphaproteobacteria</taxon>
        <taxon>Rhodobacterales</taxon>
        <taxon>Paracoccaceae</taxon>
        <taxon>Pseudooceanicola</taxon>
    </lineage>
</organism>
<dbReference type="Pfam" id="PF02798">
    <property type="entry name" value="GST_N"/>
    <property type="match status" value="1"/>
</dbReference>
<feature type="domain" description="GST N-terminal" evidence="1">
    <location>
        <begin position="1"/>
        <end position="81"/>
    </location>
</feature>
<name>A0A6L7G9H5_9RHOB</name>